<organism evidence="2 3">
    <name type="scientific">Gordonia jacobaea</name>
    <dbReference type="NCBI Taxonomy" id="122202"/>
    <lineage>
        <taxon>Bacteria</taxon>
        <taxon>Bacillati</taxon>
        <taxon>Actinomycetota</taxon>
        <taxon>Actinomycetes</taxon>
        <taxon>Mycobacteriales</taxon>
        <taxon>Gordoniaceae</taxon>
        <taxon>Gordonia</taxon>
    </lineage>
</organism>
<name>A0ABR5IC65_9ACTN</name>
<feature type="transmembrane region" description="Helical" evidence="1">
    <location>
        <begin position="119"/>
        <end position="141"/>
    </location>
</feature>
<comment type="caution">
    <text evidence="2">The sequence shown here is derived from an EMBL/GenBank/DDBJ whole genome shotgun (WGS) entry which is preliminary data.</text>
</comment>
<evidence type="ECO:0000256" key="1">
    <source>
        <dbReference type="SAM" id="Phobius"/>
    </source>
</evidence>
<feature type="transmembrane region" description="Helical" evidence="1">
    <location>
        <begin position="12"/>
        <end position="33"/>
    </location>
</feature>
<dbReference type="EMBL" id="LDTZ01000017">
    <property type="protein sequence ID" value="KNA91176.1"/>
    <property type="molecule type" value="Genomic_DNA"/>
</dbReference>
<feature type="transmembrane region" description="Helical" evidence="1">
    <location>
        <begin position="54"/>
        <end position="71"/>
    </location>
</feature>
<proteinExistence type="predicted"/>
<protein>
    <submittedName>
        <fullName evidence="2">Membrane protein</fullName>
    </submittedName>
</protein>
<dbReference type="RefSeq" id="WP_049699347.1">
    <property type="nucleotide sequence ID" value="NZ_JAQDQF010000008.1"/>
</dbReference>
<keyword evidence="1" id="KW-0472">Membrane</keyword>
<keyword evidence="3" id="KW-1185">Reference proteome</keyword>
<evidence type="ECO:0000313" key="3">
    <source>
        <dbReference type="Proteomes" id="UP000037247"/>
    </source>
</evidence>
<accession>A0ABR5IC65</accession>
<sequence length="144" mass="15821">MRTTVDLDYATAITLGASGLVFLLALILGVWKYEQMRNSPDHLAHPYVDIAHRSALLYAFATALVAVFVYLSAWPTWLNLAAAMVMVVFFVGAIGSYIMHGMLRDTTNQFAREDPVLRVSMIALMVGEIGGFLVLFAGFVAGRF</sequence>
<reference evidence="2 3" key="1">
    <citation type="submission" date="2015-05" db="EMBL/GenBank/DDBJ databases">
        <title>Draft genome sequence of the bacterium Gordonia jacobaea a new member of the Gordonia genus.</title>
        <authorList>
            <person name="Jimenez-Galisteo G."/>
            <person name="Dominguez A."/>
            <person name="Munoz E."/>
            <person name="Vinas M."/>
        </authorList>
    </citation>
    <scope>NUCLEOTIDE SEQUENCE [LARGE SCALE GENOMIC DNA]</scope>
    <source>
        <strain evidence="3">mv1</strain>
    </source>
</reference>
<feature type="transmembrane region" description="Helical" evidence="1">
    <location>
        <begin position="77"/>
        <end position="98"/>
    </location>
</feature>
<evidence type="ECO:0000313" key="2">
    <source>
        <dbReference type="EMBL" id="KNA91176.1"/>
    </source>
</evidence>
<dbReference type="Proteomes" id="UP000037247">
    <property type="component" value="Unassembled WGS sequence"/>
</dbReference>
<keyword evidence="1" id="KW-0812">Transmembrane</keyword>
<gene>
    <name evidence="2" type="ORF">ABW18_12930</name>
</gene>
<keyword evidence="1" id="KW-1133">Transmembrane helix</keyword>